<dbReference type="Pfam" id="PF00651">
    <property type="entry name" value="BTB"/>
    <property type="match status" value="1"/>
</dbReference>
<dbReference type="AlphaFoldDB" id="A0A443PA53"/>
<dbReference type="InterPro" id="IPR011333">
    <property type="entry name" value="SKP1/BTB/POZ_sf"/>
</dbReference>
<keyword evidence="6" id="KW-1185">Reference proteome</keyword>
<dbReference type="Gene3D" id="3.30.710.10">
    <property type="entry name" value="Potassium Channel Kv1.1, Chain A"/>
    <property type="match status" value="1"/>
</dbReference>
<dbReference type="Proteomes" id="UP000283530">
    <property type="component" value="Unassembled WGS sequence"/>
</dbReference>
<dbReference type="STRING" id="337451.A0A443PA53"/>
<dbReference type="InterPro" id="IPR058039">
    <property type="entry name" value="At3g05675-like_ankyrin"/>
</dbReference>
<dbReference type="SUPFAM" id="SSF54695">
    <property type="entry name" value="POZ domain"/>
    <property type="match status" value="1"/>
</dbReference>
<organism evidence="5 6">
    <name type="scientific">Cinnamomum micranthum f. kanehirae</name>
    <dbReference type="NCBI Taxonomy" id="337451"/>
    <lineage>
        <taxon>Eukaryota</taxon>
        <taxon>Viridiplantae</taxon>
        <taxon>Streptophyta</taxon>
        <taxon>Embryophyta</taxon>
        <taxon>Tracheophyta</taxon>
        <taxon>Spermatophyta</taxon>
        <taxon>Magnoliopsida</taxon>
        <taxon>Magnoliidae</taxon>
        <taxon>Laurales</taxon>
        <taxon>Lauraceae</taxon>
        <taxon>Cinnamomum</taxon>
    </lineage>
</organism>
<dbReference type="PANTHER" id="PTHR31060:SF7">
    <property type="entry name" value="OS06G0129200 PROTEIN"/>
    <property type="match status" value="1"/>
</dbReference>
<comment type="pathway">
    <text evidence="2">Protein modification; protein ubiquitination.</text>
</comment>
<dbReference type="Pfam" id="PF25553">
    <property type="entry name" value="BTB-POZ_ANK-like"/>
    <property type="match status" value="1"/>
</dbReference>
<protein>
    <submittedName>
        <fullName evidence="5">BTB/POZ domain-containing-like protein</fullName>
    </submittedName>
</protein>
<dbReference type="GO" id="GO:0016567">
    <property type="term" value="P:protein ubiquitination"/>
    <property type="evidence" value="ECO:0007669"/>
    <property type="project" value="UniProtKB-UniPathway"/>
</dbReference>
<accession>A0A443PA53</accession>
<proteinExistence type="predicted"/>
<evidence type="ECO:0000256" key="1">
    <source>
        <dbReference type="ARBA" id="ARBA00002668"/>
    </source>
</evidence>
<dbReference type="InterPro" id="IPR000210">
    <property type="entry name" value="BTB/POZ_dom"/>
</dbReference>
<evidence type="ECO:0000313" key="6">
    <source>
        <dbReference type="Proteomes" id="UP000283530"/>
    </source>
</evidence>
<evidence type="ECO:0000313" key="5">
    <source>
        <dbReference type="EMBL" id="RWR87632.1"/>
    </source>
</evidence>
<dbReference type="UniPathway" id="UPA00143"/>
<evidence type="ECO:0000259" key="4">
    <source>
        <dbReference type="PROSITE" id="PS50097"/>
    </source>
</evidence>
<reference evidence="5 6" key="1">
    <citation type="journal article" date="2019" name="Nat. Plants">
        <title>Stout camphor tree genome fills gaps in understanding of flowering plant genome evolution.</title>
        <authorList>
            <person name="Chaw S.M."/>
            <person name="Liu Y.C."/>
            <person name="Wu Y.W."/>
            <person name="Wang H.Y."/>
            <person name="Lin C.I."/>
            <person name="Wu C.S."/>
            <person name="Ke H.M."/>
            <person name="Chang L.Y."/>
            <person name="Hsu C.Y."/>
            <person name="Yang H.T."/>
            <person name="Sudianto E."/>
            <person name="Hsu M.H."/>
            <person name="Wu K.P."/>
            <person name="Wang L.N."/>
            <person name="Leebens-Mack J.H."/>
            <person name="Tsai I.J."/>
        </authorList>
    </citation>
    <scope>NUCLEOTIDE SEQUENCE [LARGE SCALE GENOMIC DNA]</scope>
    <source>
        <strain evidence="6">cv. Chaw 1501</strain>
        <tissue evidence="5">Young leaves</tissue>
    </source>
</reference>
<dbReference type="InterPro" id="IPR038920">
    <property type="entry name" value="At3g05675-like"/>
</dbReference>
<dbReference type="OrthoDB" id="1878759at2759"/>
<comment type="function">
    <text evidence="1">May act as a substrate-specific adapter of an E3 ubiquitin-protein ligase complex (CUL3-RBX1-BTB) which mediates the ubiquitination and subsequent proteasomal degradation of target proteins.</text>
</comment>
<gene>
    <name evidence="5" type="ORF">CKAN_01658300</name>
</gene>
<keyword evidence="3" id="KW-0833">Ubl conjugation pathway</keyword>
<name>A0A443PA53_9MAGN</name>
<evidence type="ECO:0000256" key="2">
    <source>
        <dbReference type="ARBA" id="ARBA00004906"/>
    </source>
</evidence>
<dbReference type="PROSITE" id="PS50097">
    <property type="entry name" value="BTB"/>
    <property type="match status" value="1"/>
</dbReference>
<comment type="caution">
    <text evidence="5">The sequence shown here is derived from an EMBL/GenBank/DDBJ whole genome shotgun (WGS) entry which is preliminary data.</text>
</comment>
<dbReference type="PANTHER" id="PTHR31060">
    <property type="entry name" value="OSJNBA0011J08.25 PROTEIN-RELATED"/>
    <property type="match status" value="1"/>
</dbReference>
<dbReference type="CDD" id="cd18186">
    <property type="entry name" value="BTB_POZ_ZBTB_KLHL-like"/>
    <property type="match status" value="1"/>
</dbReference>
<sequence>MDKGGVEDTLKLGDRSTSDVIIHLKNRDGWIEQFYCHSSILSVKSKFFAKKISESQSTSLDSHCCIEVSCSGSEYEHYVKLLRLLYISPESILDSWDSVQSALGVLQVAVTLCCEEITQSCIQYLEAAPWEEKEEEVILKTVASLGAAAMPILARIEPVDLSGAKNVFISAIRFATSTDISFPPFTNELKTSAQEQIEYMLVEDEDVPLVTADDDVKSEVKIGLSKMFSFMMEVMSLLSESDGSLEPAEKKVLQSLSDVEWMCNILPKMDMMKDFVCLWSDISINILDVVQDKKFSCNIWSIKVKLMEVTGKVLEAVGYGHVILPALARVQLLKIWLPYIRMMKPLLDSKYADDAAFAYKLDDDLCQGIEGAIVSLVSALPSNDQADILTDWMRAEQVRYPDLSEAFEVWCYRTKAAKRRLEVGFNDVGNATVSL</sequence>
<evidence type="ECO:0000256" key="3">
    <source>
        <dbReference type="ARBA" id="ARBA00022786"/>
    </source>
</evidence>
<feature type="domain" description="BTB" evidence="4">
    <location>
        <begin position="18"/>
        <end position="94"/>
    </location>
</feature>
<dbReference type="EMBL" id="QPKB01000006">
    <property type="protein sequence ID" value="RWR87632.1"/>
    <property type="molecule type" value="Genomic_DNA"/>
</dbReference>